<sequence>MNAIQPPRKELQPTQKPRVVSRPHRKLRQRSYQIMAVETTTKIVVNLAICAVASSALVQLLPNHWSQQEKLRDIRTEVKLMQGRVDSLKSEFSHNFDPRQAKSIMQQQGNRFDPSQRHIVLNKDGNEATVQQPDSSP</sequence>
<accession>A0A951UVU1</accession>
<gene>
    <name evidence="2" type="ORF">KME60_31745</name>
</gene>
<protein>
    <submittedName>
        <fullName evidence="2">Uncharacterized protein</fullName>
    </submittedName>
</protein>
<proteinExistence type="predicted"/>
<evidence type="ECO:0000313" key="2">
    <source>
        <dbReference type="EMBL" id="MBW4671878.1"/>
    </source>
</evidence>
<dbReference type="EMBL" id="JAHHGZ010000056">
    <property type="protein sequence ID" value="MBW4671878.1"/>
    <property type="molecule type" value="Genomic_DNA"/>
</dbReference>
<name>A0A951UVU1_9CYAN</name>
<evidence type="ECO:0000256" key="1">
    <source>
        <dbReference type="SAM" id="MobiDB-lite"/>
    </source>
</evidence>
<feature type="compositionally biased region" description="Basic and acidic residues" evidence="1">
    <location>
        <begin position="91"/>
        <end position="100"/>
    </location>
</feature>
<feature type="region of interest" description="Disordered" evidence="1">
    <location>
        <begin position="91"/>
        <end position="113"/>
    </location>
</feature>
<feature type="region of interest" description="Disordered" evidence="1">
    <location>
        <begin position="1"/>
        <end position="26"/>
    </location>
</feature>
<evidence type="ECO:0000313" key="3">
    <source>
        <dbReference type="Proteomes" id="UP000729701"/>
    </source>
</evidence>
<dbReference type="AlphaFoldDB" id="A0A951UVU1"/>
<comment type="caution">
    <text evidence="2">The sequence shown here is derived from an EMBL/GenBank/DDBJ whole genome shotgun (WGS) entry which is preliminary data.</text>
</comment>
<organism evidence="2 3">
    <name type="scientific">Cyanomargarita calcarea GSE-NOS-MK-12-04C</name>
    <dbReference type="NCBI Taxonomy" id="2839659"/>
    <lineage>
        <taxon>Bacteria</taxon>
        <taxon>Bacillati</taxon>
        <taxon>Cyanobacteriota</taxon>
        <taxon>Cyanophyceae</taxon>
        <taxon>Nostocales</taxon>
        <taxon>Cyanomargaritaceae</taxon>
        <taxon>Cyanomargarita</taxon>
    </lineage>
</organism>
<reference evidence="2" key="2">
    <citation type="journal article" date="2022" name="Microbiol. Resour. Announc.">
        <title>Metagenome Sequencing to Explore Phylogenomics of Terrestrial Cyanobacteria.</title>
        <authorList>
            <person name="Ward R.D."/>
            <person name="Stajich J.E."/>
            <person name="Johansen J.R."/>
            <person name="Huntemann M."/>
            <person name="Clum A."/>
            <person name="Foster B."/>
            <person name="Foster B."/>
            <person name="Roux S."/>
            <person name="Palaniappan K."/>
            <person name="Varghese N."/>
            <person name="Mukherjee S."/>
            <person name="Reddy T.B.K."/>
            <person name="Daum C."/>
            <person name="Copeland A."/>
            <person name="Chen I.A."/>
            <person name="Ivanova N.N."/>
            <person name="Kyrpides N.C."/>
            <person name="Shapiro N."/>
            <person name="Eloe-Fadrosh E.A."/>
            <person name="Pietrasiak N."/>
        </authorList>
    </citation>
    <scope>NUCLEOTIDE SEQUENCE</scope>
    <source>
        <strain evidence="2">GSE-NOS-MK-12-04C</strain>
    </source>
</reference>
<reference evidence="2" key="1">
    <citation type="submission" date="2021-05" db="EMBL/GenBank/DDBJ databases">
        <authorList>
            <person name="Pietrasiak N."/>
            <person name="Ward R."/>
            <person name="Stajich J.E."/>
            <person name="Kurbessoian T."/>
        </authorList>
    </citation>
    <scope>NUCLEOTIDE SEQUENCE</scope>
    <source>
        <strain evidence="2">GSE-NOS-MK-12-04C</strain>
    </source>
</reference>
<dbReference type="Proteomes" id="UP000729701">
    <property type="component" value="Unassembled WGS sequence"/>
</dbReference>